<evidence type="ECO:0000259" key="1">
    <source>
        <dbReference type="Pfam" id="PF06985"/>
    </source>
</evidence>
<sequence>MDHKLPRERQIKKLFRRIEESTASLISVSSSPLALCDFCQRLRFQPLREGQHYRHGKPDEVTIRAQSGCPLCTLIAENFDLGPSNIPIRLSGIRKKLSPQEKASLVEEGDIEALGVLNGYDRELENPFAHKLALYTNHDDIAAPFIKRRPPIQDFASESTYRLIKSWLDTCILHHPGCSNSSVISKLPTRVVDVGLPGTRQDPTLFTPPQGYKDSYIALSYCWGNAGSRFVLTKEMADLPRLRFPFDSLPRTLQDAVTITRKLGFRFLWIDALCIIQEGDQGADFLRESATMSAVYGNAALTIAAAGASNVNEGIFRNINTEPDRAAQIPYDLPDGNTGIAFVTFEPVDQGDSRINEPLNTRGWTFQERILSRRVVLFYKDQLSWDCTSTLINSNGPLNPHIRYNQDSPGRYSDYVVSRALTNNSGKTRLKEDSDYWRNLVEFYSRRQLTDTSDKLKAISGLAQLIKSETNDSYLAGLWLSDLRNQLFWHTRDPKEKRQEEYRAPTWSWASVDGQIRFWSQGSINYILGDGYNEPTAIVDYQPDTDEFGIVLRGRLSFKGHLCPFNLELFEERQLTLYEFEKSPSFYGLFFDTSSDKEEFFLKKAKHAHFFFHPEQQAVRRTSELYEVTLAMVLKKVDGTYRRVGIYMKRDGGTLFAPRWAKWLDEWVDVSPETITIE</sequence>
<dbReference type="Proteomes" id="UP000235786">
    <property type="component" value="Unassembled WGS sequence"/>
</dbReference>
<dbReference type="PANTHER" id="PTHR33112">
    <property type="entry name" value="DOMAIN PROTEIN, PUTATIVE-RELATED"/>
    <property type="match status" value="1"/>
</dbReference>
<protein>
    <submittedName>
        <fullName evidence="2">HET-domain-containing protein</fullName>
    </submittedName>
</protein>
<dbReference type="AlphaFoldDB" id="A0A2J6QVY8"/>
<dbReference type="PANTHER" id="PTHR33112:SF16">
    <property type="entry name" value="HETEROKARYON INCOMPATIBILITY DOMAIN-CONTAINING PROTEIN"/>
    <property type="match status" value="1"/>
</dbReference>
<dbReference type="EMBL" id="KZ613967">
    <property type="protein sequence ID" value="PMD30409.1"/>
    <property type="molecule type" value="Genomic_DNA"/>
</dbReference>
<gene>
    <name evidence="2" type="ORF">L207DRAFT_473790</name>
</gene>
<keyword evidence="3" id="KW-1185">Reference proteome</keyword>
<evidence type="ECO:0000313" key="2">
    <source>
        <dbReference type="EMBL" id="PMD30409.1"/>
    </source>
</evidence>
<dbReference type="InterPro" id="IPR010730">
    <property type="entry name" value="HET"/>
</dbReference>
<proteinExistence type="predicted"/>
<name>A0A2J6QVY8_HYAVF</name>
<evidence type="ECO:0000313" key="3">
    <source>
        <dbReference type="Proteomes" id="UP000235786"/>
    </source>
</evidence>
<dbReference type="OrthoDB" id="5347061at2759"/>
<organism evidence="2 3">
    <name type="scientific">Hyaloscypha variabilis (strain UAMH 11265 / GT02V1 / F)</name>
    <name type="common">Meliniomyces variabilis</name>
    <dbReference type="NCBI Taxonomy" id="1149755"/>
    <lineage>
        <taxon>Eukaryota</taxon>
        <taxon>Fungi</taxon>
        <taxon>Dikarya</taxon>
        <taxon>Ascomycota</taxon>
        <taxon>Pezizomycotina</taxon>
        <taxon>Leotiomycetes</taxon>
        <taxon>Helotiales</taxon>
        <taxon>Hyaloscyphaceae</taxon>
        <taxon>Hyaloscypha</taxon>
        <taxon>Hyaloscypha variabilis</taxon>
    </lineage>
</organism>
<dbReference type="Pfam" id="PF06985">
    <property type="entry name" value="HET"/>
    <property type="match status" value="1"/>
</dbReference>
<feature type="domain" description="Heterokaryon incompatibility" evidence="1">
    <location>
        <begin position="216"/>
        <end position="368"/>
    </location>
</feature>
<reference evidence="2 3" key="1">
    <citation type="submission" date="2016-04" db="EMBL/GenBank/DDBJ databases">
        <title>A degradative enzymes factory behind the ericoid mycorrhizal symbiosis.</title>
        <authorList>
            <consortium name="DOE Joint Genome Institute"/>
            <person name="Martino E."/>
            <person name="Morin E."/>
            <person name="Grelet G."/>
            <person name="Kuo A."/>
            <person name="Kohler A."/>
            <person name="Daghino S."/>
            <person name="Barry K."/>
            <person name="Choi C."/>
            <person name="Cichocki N."/>
            <person name="Clum A."/>
            <person name="Copeland A."/>
            <person name="Hainaut M."/>
            <person name="Haridas S."/>
            <person name="Labutti K."/>
            <person name="Lindquist E."/>
            <person name="Lipzen A."/>
            <person name="Khouja H.-R."/>
            <person name="Murat C."/>
            <person name="Ohm R."/>
            <person name="Olson A."/>
            <person name="Spatafora J."/>
            <person name="Veneault-Fourrey C."/>
            <person name="Henrissat B."/>
            <person name="Grigoriev I."/>
            <person name="Martin F."/>
            <person name="Perotto S."/>
        </authorList>
    </citation>
    <scope>NUCLEOTIDE SEQUENCE [LARGE SCALE GENOMIC DNA]</scope>
    <source>
        <strain evidence="2 3">F</strain>
    </source>
</reference>
<accession>A0A2J6QVY8</accession>